<feature type="compositionally biased region" description="Basic residues" evidence="1">
    <location>
        <begin position="50"/>
        <end position="63"/>
    </location>
</feature>
<feature type="region of interest" description="Disordered" evidence="1">
    <location>
        <begin position="27"/>
        <end position="63"/>
    </location>
</feature>
<sequence length="63" mass="7015">MGTKLHPNFAAFAAAILASEAWRPSQIYQRTPSPNNTVKPKAATKDRSKIKAARKQNRTRKHG</sequence>
<dbReference type="EMBL" id="JBHRTO010000001">
    <property type="protein sequence ID" value="MFC3180493.1"/>
    <property type="molecule type" value="Genomic_DNA"/>
</dbReference>
<evidence type="ECO:0000313" key="3">
    <source>
        <dbReference type="Proteomes" id="UP001595547"/>
    </source>
</evidence>
<dbReference type="RefSeq" id="WP_380072117.1">
    <property type="nucleotide sequence ID" value="NZ_JBHRTO010000001.1"/>
</dbReference>
<dbReference type="Proteomes" id="UP001595547">
    <property type="component" value="Unassembled WGS sequence"/>
</dbReference>
<proteinExistence type="predicted"/>
<name>A0ABV7J300_9RHOB</name>
<reference evidence="3" key="1">
    <citation type="journal article" date="2019" name="Int. J. Syst. Evol. Microbiol.">
        <title>The Global Catalogue of Microorganisms (GCM) 10K type strain sequencing project: providing services to taxonomists for standard genome sequencing and annotation.</title>
        <authorList>
            <consortium name="The Broad Institute Genomics Platform"/>
            <consortium name="The Broad Institute Genome Sequencing Center for Infectious Disease"/>
            <person name="Wu L."/>
            <person name="Ma J."/>
        </authorList>
    </citation>
    <scope>NUCLEOTIDE SEQUENCE [LARGE SCALE GENOMIC DNA]</scope>
    <source>
        <strain evidence="3">KCTC 52039</strain>
    </source>
</reference>
<protein>
    <submittedName>
        <fullName evidence="2">Uncharacterized protein</fullName>
    </submittedName>
</protein>
<organism evidence="2 3">
    <name type="scientific">Cypionkella sinensis</name>
    <dbReference type="NCBI Taxonomy" id="1756043"/>
    <lineage>
        <taxon>Bacteria</taxon>
        <taxon>Pseudomonadati</taxon>
        <taxon>Pseudomonadota</taxon>
        <taxon>Alphaproteobacteria</taxon>
        <taxon>Rhodobacterales</taxon>
        <taxon>Paracoccaceae</taxon>
        <taxon>Cypionkella</taxon>
    </lineage>
</organism>
<accession>A0ABV7J300</accession>
<keyword evidence="3" id="KW-1185">Reference proteome</keyword>
<evidence type="ECO:0000256" key="1">
    <source>
        <dbReference type="SAM" id="MobiDB-lite"/>
    </source>
</evidence>
<comment type="caution">
    <text evidence="2">The sequence shown here is derived from an EMBL/GenBank/DDBJ whole genome shotgun (WGS) entry which is preliminary data.</text>
</comment>
<gene>
    <name evidence="2" type="ORF">ACFOGH_05795</name>
</gene>
<feature type="compositionally biased region" description="Polar residues" evidence="1">
    <location>
        <begin position="27"/>
        <end position="38"/>
    </location>
</feature>
<evidence type="ECO:0000313" key="2">
    <source>
        <dbReference type="EMBL" id="MFC3180493.1"/>
    </source>
</evidence>